<proteinExistence type="predicted"/>
<evidence type="ECO:0000313" key="3">
    <source>
        <dbReference type="Proteomes" id="UP000230935"/>
    </source>
</evidence>
<sequence length="143" mass="15792">MPNIQINYLAVIFAAVAYMIIGIIWYGPLFGKQWKALVGLSDDDMKKMKMTPLQSMAGGLVAALVMAFVLAHDAFVWSDFFGGGVGRGIFALQLAFWIWLGYVATTQAGSVLWEGRPWKLFFLNASNTLVSLMVMSLIITYLA</sequence>
<dbReference type="AlphaFoldDB" id="A0A2H0W0T6"/>
<reference evidence="3" key="1">
    <citation type="submission" date="2017-09" db="EMBL/GenBank/DDBJ databases">
        <title>Depth-based differentiation of microbial function through sediment-hosted aquifers and enrichment of novel symbionts in the deep terrestrial subsurface.</title>
        <authorList>
            <person name="Probst A.J."/>
            <person name="Ladd B."/>
            <person name="Jarett J.K."/>
            <person name="Geller-Mcgrath D.E."/>
            <person name="Sieber C.M.K."/>
            <person name="Emerson J.B."/>
            <person name="Anantharaman K."/>
            <person name="Thomas B.C."/>
            <person name="Malmstrom R."/>
            <person name="Stieglmeier M."/>
            <person name="Klingl A."/>
            <person name="Woyke T."/>
            <person name="Ryan C.M."/>
            <person name="Banfield J.F."/>
        </authorList>
    </citation>
    <scope>NUCLEOTIDE SEQUENCE [LARGE SCALE GENOMIC DNA]</scope>
</reference>
<dbReference type="Proteomes" id="UP000230935">
    <property type="component" value="Unassembled WGS sequence"/>
</dbReference>
<keyword evidence="1" id="KW-1133">Transmembrane helix</keyword>
<dbReference type="InterPro" id="IPR013879">
    <property type="entry name" value="DUF1761"/>
</dbReference>
<feature type="transmembrane region" description="Helical" evidence="1">
    <location>
        <begin position="6"/>
        <end position="26"/>
    </location>
</feature>
<protein>
    <submittedName>
        <fullName evidence="2">DUF1761 domain-containing protein</fullName>
    </submittedName>
</protein>
<feature type="transmembrane region" description="Helical" evidence="1">
    <location>
        <begin position="89"/>
        <end position="113"/>
    </location>
</feature>
<organism evidence="2 3">
    <name type="scientific">Candidatus Buchananbacteria bacterium CG10_big_fil_rev_8_21_14_0_10_42_9</name>
    <dbReference type="NCBI Taxonomy" id="1974526"/>
    <lineage>
        <taxon>Bacteria</taxon>
        <taxon>Candidatus Buchananiibacteriota</taxon>
    </lineage>
</organism>
<feature type="transmembrane region" description="Helical" evidence="1">
    <location>
        <begin position="120"/>
        <end position="142"/>
    </location>
</feature>
<accession>A0A2H0W0T6</accession>
<evidence type="ECO:0000313" key="2">
    <source>
        <dbReference type="EMBL" id="PIS04979.1"/>
    </source>
</evidence>
<feature type="transmembrane region" description="Helical" evidence="1">
    <location>
        <begin position="55"/>
        <end position="77"/>
    </location>
</feature>
<comment type="caution">
    <text evidence="2">The sequence shown here is derived from an EMBL/GenBank/DDBJ whole genome shotgun (WGS) entry which is preliminary data.</text>
</comment>
<dbReference type="EMBL" id="PEZZ01000028">
    <property type="protein sequence ID" value="PIS04979.1"/>
    <property type="molecule type" value="Genomic_DNA"/>
</dbReference>
<name>A0A2H0W0T6_9BACT</name>
<keyword evidence="1" id="KW-0812">Transmembrane</keyword>
<evidence type="ECO:0000256" key="1">
    <source>
        <dbReference type="SAM" id="Phobius"/>
    </source>
</evidence>
<keyword evidence="1" id="KW-0472">Membrane</keyword>
<gene>
    <name evidence="2" type="ORF">COT81_03585</name>
</gene>
<dbReference type="Pfam" id="PF08570">
    <property type="entry name" value="DUF1761"/>
    <property type="match status" value="1"/>
</dbReference>